<dbReference type="GO" id="GO:0005634">
    <property type="term" value="C:nucleus"/>
    <property type="evidence" value="ECO:0007669"/>
    <property type="project" value="UniProtKB-SubCell"/>
</dbReference>
<dbReference type="InterPro" id="IPR045871">
    <property type="entry name" value="AHP1-5/YPD1"/>
</dbReference>
<evidence type="ECO:0000256" key="8">
    <source>
        <dbReference type="SAM" id="MobiDB-lite"/>
    </source>
</evidence>
<dbReference type="Gene3D" id="1.20.120.160">
    <property type="entry name" value="HPT domain"/>
    <property type="match status" value="1"/>
</dbReference>
<evidence type="ECO:0000256" key="6">
    <source>
        <dbReference type="PROSITE-ProRule" id="PRU00110"/>
    </source>
</evidence>
<keyword evidence="2 7" id="KW-0932">Cytokinin signaling pathway</keyword>
<evidence type="ECO:0000259" key="9">
    <source>
        <dbReference type="PROSITE" id="PS50894"/>
    </source>
</evidence>
<evidence type="ECO:0000256" key="1">
    <source>
        <dbReference type="ARBA" id="ARBA00022490"/>
    </source>
</evidence>
<evidence type="ECO:0000256" key="3">
    <source>
        <dbReference type="ARBA" id="ARBA00022990"/>
    </source>
</evidence>
<comment type="subcellular location">
    <subcellularLocation>
        <location evidence="7">Cytoplasm</location>
        <location evidence="7">Cytosol</location>
    </subcellularLocation>
    <subcellularLocation>
        <location evidence="7">Nucleus</location>
    </subcellularLocation>
</comment>
<evidence type="ECO:0000256" key="7">
    <source>
        <dbReference type="RuleBase" id="RU369004"/>
    </source>
</evidence>
<evidence type="ECO:0000313" key="10">
    <source>
        <dbReference type="EMBL" id="KAK7258807.1"/>
    </source>
</evidence>
<keyword evidence="6" id="KW-0597">Phosphoprotein</keyword>
<dbReference type="GO" id="GO:0000160">
    <property type="term" value="P:phosphorelay signal transduction system"/>
    <property type="evidence" value="ECO:0007669"/>
    <property type="project" value="UniProtKB-UniRule"/>
</dbReference>
<feature type="domain" description="HPt" evidence="9">
    <location>
        <begin position="39"/>
        <end position="138"/>
    </location>
</feature>
<organism evidence="10 11">
    <name type="scientific">Crotalaria pallida</name>
    <name type="common">Smooth rattlebox</name>
    <name type="synonym">Crotalaria striata</name>
    <dbReference type="NCBI Taxonomy" id="3830"/>
    <lineage>
        <taxon>Eukaryota</taxon>
        <taxon>Viridiplantae</taxon>
        <taxon>Streptophyta</taxon>
        <taxon>Embryophyta</taxon>
        <taxon>Tracheophyta</taxon>
        <taxon>Spermatophyta</taxon>
        <taxon>Magnoliopsida</taxon>
        <taxon>eudicotyledons</taxon>
        <taxon>Gunneridae</taxon>
        <taxon>Pentapetalae</taxon>
        <taxon>rosids</taxon>
        <taxon>fabids</taxon>
        <taxon>Fabales</taxon>
        <taxon>Fabaceae</taxon>
        <taxon>Papilionoideae</taxon>
        <taxon>50 kb inversion clade</taxon>
        <taxon>genistoids sensu lato</taxon>
        <taxon>core genistoids</taxon>
        <taxon>Crotalarieae</taxon>
        <taxon>Crotalaria</taxon>
    </lineage>
</organism>
<evidence type="ECO:0000256" key="5">
    <source>
        <dbReference type="ARBA" id="ARBA00023242"/>
    </source>
</evidence>
<dbReference type="AlphaFoldDB" id="A0AAN9EKA3"/>
<dbReference type="InterPro" id="IPR008207">
    <property type="entry name" value="Sig_transdc_His_kin_Hpt_dom"/>
</dbReference>
<dbReference type="PANTHER" id="PTHR28242:SF52">
    <property type="entry name" value="PHOSPHORELAY INTERMEDIATE PROTEIN YPD1"/>
    <property type="match status" value="1"/>
</dbReference>
<feature type="compositionally biased region" description="Basic and acidic residues" evidence="8">
    <location>
        <begin position="141"/>
        <end position="159"/>
    </location>
</feature>
<evidence type="ECO:0000256" key="2">
    <source>
        <dbReference type="ARBA" id="ARBA00022864"/>
    </source>
</evidence>
<dbReference type="PROSITE" id="PS50894">
    <property type="entry name" value="HPT"/>
    <property type="match status" value="1"/>
</dbReference>
<reference evidence="10 11" key="1">
    <citation type="submission" date="2024-01" db="EMBL/GenBank/DDBJ databases">
        <title>The genomes of 5 underutilized Papilionoideae crops provide insights into root nodulation and disease resistanc.</title>
        <authorList>
            <person name="Yuan L."/>
        </authorList>
    </citation>
    <scope>NUCLEOTIDE SEQUENCE [LARGE SCALE GENOMIC DNA]</scope>
    <source>
        <strain evidence="10">ZHUSHIDOU_FW_LH</strain>
        <tissue evidence="10">Leaf</tissue>
    </source>
</reference>
<evidence type="ECO:0000313" key="11">
    <source>
        <dbReference type="Proteomes" id="UP001372338"/>
    </source>
</evidence>
<dbReference type="GO" id="GO:0043424">
    <property type="term" value="F:protein histidine kinase binding"/>
    <property type="evidence" value="ECO:0007669"/>
    <property type="project" value="UniProtKB-UniRule"/>
</dbReference>
<feature type="region of interest" description="Disordered" evidence="8">
    <location>
        <begin position="141"/>
        <end position="169"/>
    </location>
</feature>
<dbReference type="Pfam" id="PF01627">
    <property type="entry name" value="Hpt"/>
    <property type="match status" value="1"/>
</dbReference>
<dbReference type="CDD" id="cd00088">
    <property type="entry name" value="HPT"/>
    <property type="match status" value="1"/>
</dbReference>
<gene>
    <name evidence="10" type="ORF">RIF29_24394</name>
</gene>
<dbReference type="GO" id="GO:0009927">
    <property type="term" value="F:histidine phosphotransfer kinase activity"/>
    <property type="evidence" value="ECO:0007669"/>
    <property type="project" value="UniProtKB-UniRule"/>
</dbReference>
<keyword evidence="3" id="KW-0007">Acetylation</keyword>
<dbReference type="InterPro" id="IPR036641">
    <property type="entry name" value="HPT_dom_sf"/>
</dbReference>
<dbReference type="FunFam" id="1.20.120.160:FF:000001">
    <property type="entry name" value="Histidine-containing phosphotransfer protein 1"/>
    <property type="match status" value="1"/>
</dbReference>
<comment type="domain">
    <text evidence="7">Histidine-containing phosphotransfer domain (HPt) contains an active histidine that mediates the phosphotransfer.</text>
</comment>
<dbReference type="EMBL" id="JAYWIO010000005">
    <property type="protein sequence ID" value="KAK7258807.1"/>
    <property type="molecule type" value="Genomic_DNA"/>
</dbReference>
<keyword evidence="5" id="KW-0539">Nucleus</keyword>
<proteinExistence type="predicted"/>
<comment type="function">
    <text evidence="7">Functions as a two-component phosphorelay mediators between cytokinin sensor histidine kinases and response regulators (B-type ARRs). Plays an important role in propagating cytokinin signal transduction.</text>
</comment>
<dbReference type="SUPFAM" id="SSF47226">
    <property type="entry name" value="Histidine-containing phosphotransfer domain, HPT domain"/>
    <property type="match status" value="1"/>
</dbReference>
<dbReference type="Proteomes" id="UP001372338">
    <property type="component" value="Unassembled WGS sequence"/>
</dbReference>
<dbReference type="PANTHER" id="PTHR28242">
    <property type="entry name" value="PHOSPHORELAY INTERMEDIATE PROTEIN YPD1"/>
    <property type="match status" value="1"/>
</dbReference>
<keyword evidence="4 7" id="KW-0902">Two-component regulatory system</keyword>
<comment type="caution">
    <text evidence="10">The sequence shown here is derived from an EMBL/GenBank/DDBJ whole genome shotgun (WGS) entry which is preliminary data.</text>
</comment>
<dbReference type="GO" id="GO:0009736">
    <property type="term" value="P:cytokinin-activated signaling pathway"/>
    <property type="evidence" value="ECO:0007669"/>
    <property type="project" value="UniProtKB-KW"/>
</dbReference>
<evidence type="ECO:0000256" key="4">
    <source>
        <dbReference type="ARBA" id="ARBA00023012"/>
    </source>
</evidence>
<keyword evidence="11" id="KW-1185">Reference proteome</keyword>
<sequence length="169" mass="19120">MDSVIELQRKLVEYTSSLIQEGILDDQFTQLKQLQDESNPSFVVDVLTVYFKDSENQLNEVEKALGQKDIDFKTMDYNIHKLKGGSSSIGAPRVMKVCLAFKIFCKEENTEGCLATFEEVKQEYSLVKSKLETLLEAKDEQVARKETDEGEDVGKGERKGRGKTSILIL</sequence>
<keyword evidence="1" id="KW-0963">Cytoplasm</keyword>
<dbReference type="GO" id="GO:0005829">
    <property type="term" value="C:cytosol"/>
    <property type="evidence" value="ECO:0007669"/>
    <property type="project" value="UniProtKB-SubCell"/>
</dbReference>
<feature type="modified residue" description="Phosphohistidine" evidence="6">
    <location>
        <position position="80"/>
    </location>
</feature>
<name>A0AAN9EKA3_CROPI</name>
<protein>
    <recommendedName>
        <fullName evidence="7">Histidine-containing phosphotransfer protein</fullName>
    </recommendedName>
</protein>
<accession>A0AAN9EKA3</accession>